<reference evidence="5 6" key="1">
    <citation type="submission" date="2019-02" db="EMBL/GenBank/DDBJ databases">
        <title>Complete Genome Sequence of Desulfovibrio desulfuricans IC1, a Sulfonate Utilizing Anaerobe.</title>
        <authorList>
            <person name="Day L.A."/>
            <person name="De Leon K.B."/>
            <person name="Wall J.D."/>
        </authorList>
    </citation>
    <scope>NUCLEOTIDE SEQUENCE [LARGE SCALE GENOMIC DNA]</scope>
    <source>
        <strain evidence="5 6">IC1</strain>
    </source>
</reference>
<sequence>MLLRFWKSNRPESAMKYKSFDELEAAVMGKARKCKVAVVEAADEHVLEAVRHAAEVGLVEPLLFGKRQEIAAKLEAVGLKGDAYPIVETGSPQESATGAGLAVKNGQADFILKGLIQTGVLLKGLFKEETGFRTGRLISHMNIVQVATYPKLLALCDAAINIAPSLEQKRDIIQNAVDALARMGIDNPKVAVLASAETVNEKMPESVDAAALKEMNKKGQITGCLLEGPISYDLAVCAESAATKGYDSPVAGDADLLVCPNIVTANVLIKCLRHTANALTAGIVVGGRVPVVLNSRAASAEDKFRTMVLAASAAG</sequence>
<dbReference type="InterPro" id="IPR050500">
    <property type="entry name" value="Phos_Acetyltrans/Butyryltrans"/>
</dbReference>
<comment type="similarity">
    <text evidence="1">Belongs to the phosphate acetyltransferase and butyryltransferase family.</text>
</comment>
<evidence type="ECO:0000259" key="4">
    <source>
        <dbReference type="Pfam" id="PF01515"/>
    </source>
</evidence>
<dbReference type="AlphaFoldDB" id="A0A4P7UF79"/>
<dbReference type="GO" id="GO:0016746">
    <property type="term" value="F:acyltransferase activity"/>
    <property type="evidence" value="ECO:0007669"/>
    <property type="project" value="UniProtKB-KW"/>
</dbReference>
<dbReference type="Proteomes" id="UP000297065">
    <property type="component" value="Chromosome"/>
</dbReference>
<dbReference type="PANTHER" id="PTHR43356:SF2">
    <property type="entry name" value="PHOSPHATE ACETYLTRANSFERASE"/>
    <property type="match status" value="1"/>
</dbReference>
<dbReference type="OrthoDB" id="9800237at2"/>
<feature type="domain" description="Phosphate acetyl/butaryl transferase" evidence="4">
    <location>
        <begin position="98"/>
        <end position="311"/>
    </location>
</feature>
<dbReference type="EMBL" id="CP036295">
    <property type="protein sequence ID" value="QCC84526.1"/>
    <property type="molecule type" value="Genomic_DNA"/>
</dbReference>
<evidence type="ECO:0000256" key="2">
    <source>
        <dbReference type="ARBA" id="ARBA00022679"/>
    </source>
</evidence>
<dbReference type="PANTHER" id="PTHR43356">
    <property type="entry name" value="PHOSPHATE ACETYLTRANSFERASE"/>
    <property type="match status" value="1"/>
</dbReference>
<dbReference type="InterPro" id="IPR012147">
    <property type="entry name" value="P_Ac_Bu_trans"/>
</dbReference>
<proteinExistence type="inferred from homology"/>
<protein>
    <submittedName>
        <fullName evidence="5">Bifunctional enoyl-CoA hydratase/phosphate acetyltransferase</fullName>
    </submittedName>
</protein>
<dbReference type="NCBIfam" id="NF006045">
    <property type="entry name" value="PRK08190.1"/>
    <property type="match status" value="1"/>
</dbReference>
<evidence type="ECO:0000256" key="1">
    <source>
        <dbReference type="ARBA" id="ARBA00005656"/>
    </source>
</evidence>
<keyword evidence="2 5" id="KW-0808">Transferase</keyword>
<keyword evidence="3" id="KW-0012">Acyltransferase</keyword>
<evidence type="ECO:0000313" key="5">
    <source>
        <dbReference type="EMBL" id="QCC84526.1"/>
    </source>
</evidence>
<name>A0A4P7UF79_DESDE</name>
<dbReference type="SUPFAM" id="SSF53659">
    <property type="entry name" value="Isocitrate/Isopropylmalate dehydrogenase-like"/>
    <property type="match status" value="1"/>
</dbReference>
<dbReference type="Gene3D" id="3.40.718.10">
    <property type="entry name" value="Isopropylmalate Dehydrogenase"/>
    <property type="match status" value="1"/>
</dbReference>
<gene>
    <name evidence="5" type="ORF">DDIC_01250</name>
</gene>
<evidence type="ECO:0000313" key="6">
    <source>
        <dbReference type="Proteomes" id="UP000297065"/>
    </source>
</evidence>
<accession>A0A4P7UF79</accession>
<dbReference type="PIRSF" id="PIRSF000428">
    <property type="entry name" value="P_Ac_trans"/>
    <property type="match status" value="1"/>
</dbReference>
<dbReference type="Pfam" id="PF01515">
    <property type="entry name" value="PTA_PTB"/>
    <property type="match status" value="1"/>
</dbReference>
<dbReference type="InterPro" id="IPR002505">
    <property type="entry name" value="PTA_PTB"/>
</dbReference>
<evidence type="ECO:0000256" key="3">
    <source>
        <dbReference type="ARBA" id="ARBA00023315"/>
    </source>
</evidence>
<organism evidence="5 6">
    <name type="scientific">Desulfovibrio desulfuricans</name>
    <dbReference type="NCBI Taxonomy" id="876"/>
    <lineage>
        <taxon>Bacteria</taxon>
        <taxon>Pseudomonadati</taxon>
        <taxon>Thermodesulfobacteriota</taxon>
        <taxon>Desulfovibrionia</taxon>
        <taxon>Desulfovibrionales</taxon>
        <taxon>Desulfovibrionaceae</taxon>
        <taxon>Desulfovibrio</taxon>
    </lineage>
</organism>